<feature type="compositionally biased region" description="Polar residues" evidence="7">
    <location>
        <begin position="108"/>
        <end position="123"/>
    </location>
</feature>
<dbReference type="AlphaFoldDB" id="A0A672HV07"/>
<evidence type="ECO:0000256" key="3">
    <source>
        <dbReference type="ARBA" id="ARBA00023015"/>
    </source>
</evidence>
<organism evidence="9 10">
    <name type="scientific">Salarias fasciatus</name>
    <name type="common">Jewelled blenny</name>
    <name type="synonym">Blennius fasciatus</name>
    <dbReference type="NCBI Taxonomy" id="181472"/>
    <lineage>
        <taxon>Eukaryota</taxon>
        <taxon>Metazoa</taxon>
        <taxon>Chordata</taxon>
        <taxon>Craniata</taxon>
        <taxon>Vertebrata</taxon>
        <taxon>Euteleostomi</taxon>
        <taxon>Actinopterygii</taxon>
        <taxon>Neopterygii</taxon>
        <taxon>Teleostei</taxon>
        <taxon>Neoteleostei</taxon>
        <taxon>Acanthomorphata</taxon>
        <taxon>Ovalentaria</taxon>
        <taxon>Blenniimorphae</taxon>
        <taxon>Blenniiformes</taxon>
        <taxon>Blennioidei</taxon>
        <taxon>Blenniidae</taxon>
        <taxon>Salariinae</taxon>
        <taxon>Salarias</taxon>
    </lineage>
</organism>
<keyword evidence="3" id="KW-0805">Transcription regulation</keyword>
<feature type="region of interest" description="Disordered" evidence="7">
    <location>
        <begin position="108"/>
        <end position="129"/>
    </location>
</feature>
<keyword evidence="5" id="KW-0804">Transcription</keyword>
<dbReference type="InParanoid" id="A0A672HV07"/>
<dbReference type="GO" id="GO:0000977">
    <property type="term" value="F:RNA polymerase II transcription regulatory region sequence-specific DNA binding"/>
    <property type="evidence" value="ECO:0007669"/>
    <property type="project" value="TreeGrafter"/>
</dbReference>
<evidence type="ECO:0000256" key="4">
    <source>
        <dbReference type="ARBA" id="ARBA00023125"/>
    </source>
</evidence>
<dbReference type="Ensembl" id="ENSSFAT00005033949.1">
    <property type="protein sequence ID" value="ENSSFAP00005032794.1"/>
    <property type="gene ID" value="ENSSFAG00005016619.1"/>
</dbReference>
<dbReference type="SUPFAM" id="SSF55785">
    <property type="entry name" value="PYP-like sensor domain (PAS domain)"/>
    <property type="match status" value="1"/>
</dbReference>
<dbReference type="CDD" id="cd00130">
    <property type="entry name" value="PAS"/>
    <property type="match status" value="1"/>
</dbReference>
<evidence type="ECO:0000259" key="8">
    <source>
        <dbReference type="PROSITE" id="PS50112"/>
    </source>
</evidence>
<evidence type="ECO:0000256" key="1">
    <source>
        <dbReference type="ARBA" id="ARBA00004123"/>
    </source>
</evidence>
<dbReference type="Gene3D" id="3.30.450.20">
    <property type="entry name" value="PAS domain"/>
    <property type="match status" value="1"/>
</dbReference>
<comment type="subcellular location">
    <subcellularLocation>
        <location evidence="1">Nucleus</location>
    </subcellularLocation>
</comment>
<evidence type="ECO:0000256" key="5">
    <source>
        <dbReference type="ARBA" id="ARBA00023163"/>
    </source>
</evidence>
<sequence length="165" mass="19514">MFVFRVNMDLQVTYCENRISEYMDLTPAEVVGHTCYHFIHVEDLENLRQSHEDLLRKGQVVTGYYRWLQRRGGYLWIQSTATVSINHKAPHERNVIWVNYVLRSVQPQSAPRRSRHQPGSQKPASRCARSSFEVMDDEMQRDYGPENTDCVRPRGSYFRMCEKQL</sequence>
<reference evidence="9" key="1">
    <citation type="submission" date="2025-08" db="UniProtKB">
        <authorList>
            <consortium name="Ensembl"/>
        </authorList>
    </citation>
    <scope>IDENTIFICATION</scope>
</reference>
<dbReference type="PANTHER" id="PTHR23043">
    <property type="entry name" value="HYPOXIA-INDUCIBLE FACTOR 1 ALPHA"/>
    <property type="match status" value="1"/>
</dbReference>
<keyword evidence="10" id="KW-1185">Reference proteome</keyword>
<dbReference type="OMA" id="ANPHTER"/>
<dbReference type="PANTHER" id="PTHR23043:SF25">
    <property type="entry name" value="NEURONAL PAS DOMAIN-CONTAINING PROTEIN 1"/>
    <property type="match status" value="1"/>
</dbReference>
<evidence type="ECO:0000256" key="7">
    <source>
        <dbReference type="SAM" id="MobiDB-lite"/>
    </source>
</evidence>
<dbReference type="GO" id="GO:0000981">
    <property type="term" value="F:DNA-binding transcription factor activity, RNA polymerase II-specific"/>
    <property type="evidence" value="ECO:0007669"/>
    <property type="project" value="TreeGrafter"/>
</dbReference>
<dbReference type="Pfam" id="PF08447">
    <property type="entry name" value="PAS_3"/>
    <property type="match status" value="1"/>
</dbReference>
<evidence type="ECO:0000313" key="9">
    <source>
        <dbReference type="Ensembl" id="ENSSFAP00005032794.1"/>
    </source>
</evidence>
<reference evidence="9" key="2">
    <citation type="submission" date="2025-09" db="UniProtKB">
        <authorList>
            <consortium name="Ensembl"/>
        </authorList>
    </citation>
    <scope>IDENTIFICATION</scope>
</reference>
<dbReference type="InterPro" id="IPR035965">
    <property type="entry name" value="PAS-like_dom_sf"/>
</dbReference>
<protein>
    <recommendedName>
        <fullName evidence="8">PAS domain-containing protein</fullName>
    </recommendedName>
</protein>
<dbReference type="FunFam" id="3.30.450.20:FF:000021">
    <property type="entry name" value="Neuronal PAS domain-containing protein 3"/>
    <property type="match status" value="1"/>
</dbReference>
<proteinExistence type="predicted"/>
<accession>A0A672HV07</accession>
<keyword evidence="6" id="KW-0539">Nucleus</keyword>
<keyword evidence="2" id="KW-0677">Repeat</keyword>
<dbReference type="PROSITE" id="PS50112">
    <property type="entry name" value="PAS"/>
    <property type="match status" value="1"/>
</dbReference>
<evidence type="ECO:0000313" key="10">
    <source>
        <dbReference type="Proteomes" id="UP000472267"/>
    </source>
</evidence>
<name>A0A672HV07_SALFA</name>
<evidence type="ECO:0000256" key="6">
    <source>
        <dbReference type="ARBA" id="ARBA00023242"/>
    </source>
</evidence>
<keyword evidence="4" id="KW-0238">DNA-binding</keyword>
<feature type="domain" description="PAS" evidence="8">
    <location>
        <begin position="1"/>
        <end position="58"/>
    </location>
</feature>
<dbReference type="Proteomes" id="UP000472267">
    <property type="component" value="Unassembled WGS sequence"/>
</dbReference>
<dbReference type="GO" id="GO:0005634">
    <property type="term" value="C:nucleus"/>
    <property type="evidence" value="ECO:0007669"/>
    <property type="project" value="UniProtKB-SubCell"/>
</dbReference>
<dbReference type="InterPro" id="IPR013655">
    <property type="entry name" value="PAS_fold_3"/>
</dbReference>
<evidence type="ECO:0000256" key="2">
    <source>
        <dbReference type="ARBA" id="ARBA00022737"/>
    </source>
</evidence>
<dbReference type="InterPro" id="IPR000014">
    <property type="entry name" value="PAS"/>
</dbReference>